<feature type="domain" description="Histidine kinase" evidence="5">
    <location>
        <begin position="183"/>
        <end position="391"/>
    </location>
</feature>
<dbReference type="SUPFAM" id="SSF47384">
    <property type="entry name" value="Homodimeric domain of signal transducing histidine kinase"/>
    <property type="match status" value="1"/>
</dbReference>
<dbReference type="SUPFAM" id="SSF55874">
    <property type="entry name" value="ATPase domain of HSP90 chaperone/DNA topoisomerase II/histidine kinase"/>
    <property type="match status" value="1"/>
</dbReference>
<dbReference type="InterPro" id="IPR003661">
    <property type="entry name" value="HisK_dim/P_dom"/>
</dbReference>
<dbReference type="Gene3D" id="1.10.287.130">
    <property type="match status" value="1"/>
</dbReference>
<dbReference type="Pfam" id="PF13188">
    <property type="entry name" value="PAS_8"/>
    <property type="match status" value="1"/>
</dbReference>
<keyword evidence="3" id="KW-0597">Phosphoprotein</keyword>
<dbReference type="InterPro" id="IPR005467">
    <property type="entry name" value="His_kinase_dom"/>
</dbReference>
<dbReference type="InterPro" id="IPR000014">
    <property type="entry name" value="PAS"/>
</dbReference>
<dbReference type="PANTHER" id="PTHR43065">
    <property type="entry name" value="SENSOR HISTIDINE KINASE"/>
    <property type="match status" value="1"/>
</dbReference>
<keyword evidence="6" id="KW-0418">Kinase</keyword>
<dbReference type="PRINTS" id="PR00344">
    <property type="entry name" value="BCTRLSENSOR"/>
</dbReference>
<evidence type="ECO:0000313" key="6">
    <source>
        <dbReference type="EMBL" id="MFC4363821.1"/>
    </source>
</evidence>
<dbReference type="InterPro" id="IPR036890">
    <property type="entry name" value="HATPase_C_sf"/>
</dbReference>
<gene>
    <name evidence="6" type="ORF">ACFOX3_16005</name>
</gene>
<dbReference type="Gene3D" id="3.30.450.20">
    <property type="entry name" value="PAS domain"/>
    <property type="match status" value="1"/>
</dbReference>
<keyword evidence="7" id="KW-1185">Reference proteome</keyword>
<dbReference type="SMART" id="SM00387">
    <property type="entry name" value="HATPase_c"/>
    <property type="match status" value="1"/>
</dbReference>
<protein>
    <recommendedName>
        <fullName evidence="2">histidine kinase</fullName>
        <ecNumber evidence="2">2.7.13.3</ecNumber>
    </recommendedName>
</protein>
<evidence type="ECO:0000256" key="4">
    <source>
        <dbReference type="SAM" id="Coils"/>
    </source>
</evidence>
<dbReference type="InterPro" id="IPR036097">
    <property type="entry name" value="HisK_dim/P_sf"/>
</dbReference>
<dbReference type="SMART" id="SM00388">
    <property type="entry name" value="HisKA"/>
    <property type="match status" value="1"/>
</dbReference>
<dbReference type="InterPro" id="IPR003594">
    <property type="entry name" value="HATPase_dom"/>
</dbReference>
<evidence type="ECO:0000256" key="1">
    <source>
        <dbReference type="ARBA" id="ARBA00000085"/>
    </source>
</evidence>
<dbReference type="SMART" id="SM00091">
    <property type="entry name" value="PAS"/>
    <property type="match status" value="1"/>
</dbReference>
<evidence type="ECO:0000259" key="5">
    <source>
        <dbReference type="PROSITE" id="PS50109"/>
    </source>
</evidence>
<organism evidence="6 7">
    <name type="scientific">Simiduia curdlanivorans</name>
    <dbReference type="NCBI Taxonomy" id="1492769"/>
    <lineage>
        <taxon>Bacteria</taxon>
        <taxon>Pseudomonadati</taxon>
        <taxon>Pseudomonadota</taxon>
        <taxon>Gammaproteobacteria</taxon>
        <taxon>Cellvibrionales</taxon>
        <taxon>Cellvibrionaceae</taxon>
        <taxon>Simiduia</taxon>
    </lineage>
</organism>
<dbReference type="Gene3D" id="3.30.565.10">
    <property type="entry name" value="Histidine kinase-like ATPase, C-terminal domain"/>
    <property type="match status" value="1"/>
</dbReference>
<dbReference type="EC" id="2.7.13.3" evidence="2"/>
<dbReference type="InterPro" id="IPR035965">
    <property type="entry name" value="PAS-like_dom_sf"/>
</dbReference>
<dbReference type="CDD" id="cd00082">
    <property type="entry name" value="HisKA"/>
    <property type="match status" value="1"/>
</dbReference>
<keyword evidence="6" id="KW-0808">Transferase</keyword>
<dbReference type="PROSITE" id="PS50109">
    <property type="entry name" value="HIS_KIN"/>
    <property type="match status" value="1"/>
</dbReference>
<dbReference type="InterPro" id="IPR004358">
    <property type="entry name" value="Sig_transdc_His_kin-like_C"/>
</dbReference>
<feature type="coiled-coil region" evidence="4">
    <location>
        <begin position="31"/>
        <end position="58"/>
    </location>
</feature>
<dbReference type="EMBL" id="JBHSCX010000021">
    <property type="protein sequence ID" value="MFC4363821.1"/>
    <property type="molecule type" value="Genomic_DNA"/>
</dbReference>
<accession>A0ABV8V8P4</accession>
<dbReference type="Pfam" id="PF02518">
    <property type="entry name" value="HATPase_c"/>
    <property type="match status" value="1"/>
</dbReference>
<name>A0ABV8V8P4_9GAMM</name>
<dbReference type="RefSeq" id="WP_290263304.1">
    <property type="nucleotide sequence ID" value="NZ_JAUFQG010000004.1"/>
</dbReference>
<sequence length="404" mass="44290">MGQLAVNSIQREDYEKPDGLKSAFELFNEMSAQLANSYDALQSRVLELNQELSTVSAQRLQELAQKEKLANRLETLLNVLPGGVIVLDAFGRITEANPASREMLSEPLIGCLWRQIIERNFSPKADDGHEVSTLDGRRYSIATRSLDGDGQIILLTDQTQTRHLQDQLSRHERLSSLGKMVAALAHQIRTPLSAALLYANHLTQFDGDVERSRVCTEKIRGRLLHMEQQVKDMLFFVKGELPLPDIITVQKLKEALEEALDAALKQANVNCQWVVRNPQCSIKVNLEAISGAVQNLVDNALQADSEAKPIAITLESFLNDALAISVLDQGPGLPEDIADSVCDIFVTNKAQGTGLGLAVVQQVAKAHSGKFTIRSIKGKGTRASLILPVLHSQSQTTSTSEVKA</sequence>
<dbReference type="SUPFAM" id="SSF55785">
    <property type="entry name" value="PYP-like sensor domain (PAS domain)"/>
    <property type="match status" value="1"/>
</dbReference>
<proteinExistence type="predicted"/>
<comment type="catalytic activity">
    <reaction evidence="1">
        <text>ATP + protein L-histidine = ADP + protein N-phospho-L-histidine.</text>
        <dbReference type="EC" id="2.7.13.3"/>
    </reaction>
</comment>
<evidence type="ECO:0000256" key="2">
    <source>
        <dbReference type="ARBA" id="ARBA00012438"/>
    </source>
</evidence>
<dbReference type="Pfam" id="PF00512">
    <property type="entry name" value="HisKA"/>
    <property type="match status" value="1"/>
</dbReference>
<evidence type="ECO:0000256" key="3">
    <source>
        <dbReference type="ARBA" id="ARBA00022553"/>
    </source>
</evidence>
<dbReference type="Proteomes" id="UP001595840">
    <property type="component" value="Unassembled WGS sequence"/>
</dbReference>
<dbReference type="GO" id="GO:0016301">
    <property type="term" value="F:kinase activity"/>
    <property type="evidence" value="ECO:0007669"/>
    <property type="project" value="UniProtKB-KW"/>
</dbReference>
<keyword evidence="4" id="KW-0175">Coiled coil</keyword>
<dbReference type="PANTHER" id="PTHR43065:SF29">
    <property type="entry name" value="SENSOR PROTEIN KINASE FLES"/>
    <property type="match status" value="1"/>
</dbReference>
<evidence type="ECO:0000313" key="7">
    <source>
        <dbReference type="Proteomes" id="UP001595840"/>
    </source>
</evidence>
<dbReference type="CDD" id="cd00130">
    <property type="entry name" value="PAS"/>
    <property type="match status" value="1"/>
</dbReference>
<reference evidence="7" key="1">
    <citation type="journal article" date="2019" name="Int. J. Syst. Evol. Microbiol.">
        <title>The Global Catalogue of Microorganisms (GCM) 10K type strain sequencing project: providing services to taxonomists for standard genome sequencing and annotation.</title>
        <authorList>
            <consortium name="The Broad Institute Genomics Platform"/>
            <consortium name="The Broad Institute Genome Sequencing Center for Infectious Disease"/>
            <person name="Wu L."/>
            <person name="Ma J."/>
        </authorList>
    </citation>
    <scope>NUCLEOTIDE SEQUENCE [LARGE SCALE GENOMIC DNA]</scope>
    <source>
        <strain evidence="7">CECT 8570</strain>
    </source>
</reference>
<comment type="caution">
    <text evidence="6">The sequence shown here is derived from an EMBL/GenBank/DDBJ whole genome shotgun (WGS) entry which is preliminary data.</text>
</comment>